<keyword evidence="1" id="KW-0812">Transmembrane</keyword>
<dbReference type="EMBL" id="LAYC01000003">
    <property type="protein sequence ID" value="KYK56240.1"/>
    <property type="molecule type" value="Genomic_DNA"/>
</dbReference>
<protein>
    <submittedName>
        <fullName evidence="2">Uncharacterized protein</fullName>
    </submittedName>
</protein>
<evidence type="ECO:0000313" key="2">
    <source>
        <dbReference type="EMBL" id="KYK56240.1"/>
    </source>
</evidence>
<evidence type="ECO:0000313" key="3">
    <source>
        <dbReference type="Proteomes" id="UP000076580"/>
    </source>
</evidence>
<dbReference type="InParanoid" id="A0A151GGK9"/>
<reference evidence="2 3" key="1">
    <citation type="journal article" date="2016" name="Sci. Rep.">
        <title>Insights into Adaptations to a Near-Obligate Nematode Endoparasitic Lifestyle from the Finished Genome of Drechmeria coniospora.</title>
        <authorList>
            <person name="Zhang L."/>
            <person name="Zhou Z."/>
            <person name="Guo Q."/>
            <person name="Fokkens L."/>
            <person name="Miskei M."/>
            <person name="Pocsi I."/>
            <person name="Zhang W."/>
            <person name="Chen M."/>
            <person name="Wang L."/>
            <person name="Sun Y."/>
            <person name="Donzelli B.G."/>
            <person name="Gibson D.M."/>
            <person name="Nelson D.R."/>
            <person name="Luo J.G."/>
            <person name="Rep M."/>
            <person name="Liu H."/>
            <person name="Yang S."/>
            <person name="Wang J."/>
            <person name="Krasnoff S.B."/>
            <person name="Xu Y."/>
            <person name="Molnar I."/>
            <person name="Lin M."/>
        </authorList>
    </citation>
    <scope>NUCLEOTIDE SEQUENCE [LARGE SCALE GENOMIC DNA]</scope>
    <source>
        <strain evidence="2 3">ARSEF 6962</strain>
    </source>
</reference>
<evidence type="ECO:0000256" key="1">
    <source>
        <dbReference type="SAM" id="Phobius"/>
    </source>
</evidence>
<proteinExistence type="predicted"/>
<keyword evidence="1" id="KW-0472">Membrane</keyword>
<sequence>MALASTTIMTVVPVAAPTMSALQCSNKLFQMPIRDSACAMPYSDRGVNIMSNCCKDASVVSYYDKCGLYCLAQGQNVGSLTDCFYREGASYQDVFCSGGRSDVARGTGTGTIVEPNAFPVVVPKTGPAASQLSASPSASPSSANTRMQGPAGAVGVAIGAILLSAFAVGTLQI</sequence>
<keyword evidence="1" id="KW-1133">Transmembrane helix</keyword>
<keyword evidence="3" id="KW-1185">Reference proteome</keyword>
<feature type="transmembrane region" description="Helical" evidence="1">
    <location>
        <begin position="151"/>
        <end position="171"/>
    </location>
</feature>
<comment type="caution">
    <text evidence="2">The sequence shown here is derived from an EMBL/GenBank/DDBJ whole genome shotgun (WGS) entry which is preliminary data.</text>
</comment>
<gene>
    <name evidence="2" type="ORF">DCS_08210</name>
</gene>
<organism evidence="2 3">
    <name type="scientific">Drechmeria coniospora</name>
    <name type="common">Nematophagous fungus</name>
    <name type="synonym">Meria coniospora</name>
    <dbReference type="NCBI Taxonomy" id="98403"/>
    <lineage>
        <taxon>Eukaryota</taxon>
        <taxon>Fungi</taxon>
        <taxon>Dikarya</taxon>
        <taxon>Ascomycota</taxon>
        <taxon>Pezizomycotina</taxon>
        <taxon>Sordariomycetes</taxon>
        <taxon>Hypocreomycetidae</taxon>
        <taxon>Hypocreales</taxon>
        <taxon>Ophiocordycipitaceae</taxon>
        <taxon>Drechmeria</taxon>
    </lineage>
</organism>
<dbReference type="GeneID" id="63720853"/>
<dbReference type="OrthoDB" id="3520229at2759"/>
<accession>A0A151GGK9</accession>
<dbReference type="AlphaFoldDB" id="A0A151GGK9"/>
<dbReference type="RefSeq" id="XP_040655592.1">
    <property type="nucleotide sequence ID" value="XM_040805488.1"/>
</dbReference>
<dbReference type="STRING" id="98403.A0A151GGK9"/>
<dbReference type="Proteomes" id="UP000076580">
    <property type="component" value="Chromosome 03"/>
</dbReference>
<name>A0A151GGK9_DRECN</name>